<evidence type="ECO:0000256" key="1">
    <source>
        <dbReference type="ARBA" id="ARBA00006484"/>
    </source>
</evidence>
<organism evidence="3 4">
    <name type="scientific">Pseudoteredinibacter isoporae</name>
    <dbReference type="NCBI Taxonomy" id="570281"/>
    <lineage>
        <taxon>Bacteria</taxon>
        <taxon>Pseudomonadati</taxon>
        <taxon>Pseudomonadota</taxon>
        <taxon>Gammaproteobacteria</taxon>
        <taxon>Cellvibrionales</taxon>
        <taxon>Cellvibrionaceae</taxon>
        <taxon>Pseudoteredinibacter</taxon>
    </lineage>
</organism>
<dbReference type="Proteomes" id="UP000528457">
    <property type="component" value="Unassembled WGS sequence"/>
</dbReference>
<dbReference type="PANTHER" id="PTHR43008:SF4">
    <property type="entry name" value="CHAIN DEHYDROGENASE, PUTATIVE (AFU_ORTHOLOGUE AFUA_4G08710)-RELATED"/>
    <property type="match status" value="1"/>
</dbReference>
<gene>
    <name evidence="3" type="ORF">HNR48_002901</name>
</gene>
<keyword evidence="4" id="KW-1185">Reference proteome</keyword>
<dbReference type="SUPFAM" id="SSF51735">
    <property type="entry name" value="NAD(P)-binding Rossmann-fold domains"/>
    <property type="match status" value="1"/>
</dbReference>
<dbReference type="PANTHER" id="PTHR43008">
    <property type="entry name" value="BENZIL REDUCTASE"/>
    <property type="match status" value="1"/>
</dbReference>
<proteinExistence type="inferred from homology"/>
<evidence type="ECO:0000256" key="2">
    <source>
        <dbReference type="ARBA" id="ARBA00023002"/>
    </source>
</evidence>
<dbReference type="GO" id="GO:0050664">
    <property type="term" value="F:oxidoreductase activity, acting on NAD(P)H, oxygen as acceptor"/>
    <property type="evidence" value="ECO:0007669"/>
    <property type="project" value="TreeGrafter"/>
</dbReference>
<dbReference type="Gene3D" id="3.40.50.720">
    <property type="entry name" value="NAD(P)-binding Rossmann-like Domain"/>
    <property type="match status" value="1"/>
</dbReference>
<dbReference type="Pfam" id="PF00106">
    <property type="entry name" value="adh_short"/>
    <property type="match status" value="1"/>
</dbReference>
<evidence type="ECO:0000313" key="3">
    <source>
        <dbReference type="EMBL" id="MBB6522616.1"/>
    </source>
</evidence>
<reference evidence="3 4" key="1">
    <citation type="submission" date="2020-08" db="EMBL/GenBank/DDBJ databases">
        <title>Genomic Encyclopedia of Type Strains, Phase IV (KMG-IV): sequencing the most valuable type-strain genomes for metagenomic binning, comparative biology and taxonomic classification.</title>
        <authorList>
            <person name="Goeker M."/>
        </authorList>
    </citation>
    <scope>NUCLEOTIDE SEQUENCE [LARGE SCALE GENOMIC DNA]</scope>
    <source>
        <strain evidence="3 4">DSM 22368</strain>
    </source>
</reference>
<dbReference type="InterPro" id="IPR020904">
    <property type="entry name" value="Sc_DH/Rdtase_CS"/>
</dbReference>
<dbReference type="InterPro" id="IPR036291">
    <property type="entry name" value="NAD(P)-bd_dom_sf"/>
</dbReference>
<comment type="similarity">
    <text evidence="1">Belongs to the short-chain dehydrogenases/reductases (SDR) family.</text>
</comment>
<dbReference type="InterPro" id="IPR002347">
    <property type="entry name" value="SDR_fam"/>
</dbReference>
<dbReference type="AlphaFoldDB" id="A0A7X0MWD7"/>
<sequence>MTKLIVVSGAAGALGSELLKRALEQNYSVLALFRNHESEEKLLKRIAHPQLHYAAVDFALPDCAEKLCAAINKTCTHILKGSQSCTVSMIFNAACYPSSGVAGAPARELQAWRHVMMVNALSVQLCLAQLTPLAKRGVLVSVLAVSSLSAYVGLPGDACYAASKSALERIVESYALEWRDYSVSMGLLIPSSFASNLQKEASSGAQAAVGAGRVAIRAMDALADGLRDFRYPADPVAEKVLEELSSAKREKFLSLLKSYC</sequence>
<protein>
    <submittedName>
        <fullName evidence="3">NAD(P)-dependent dehydrogenase (Short-subunit alcohol dehydrogenase family)</fullName>
    </submittedName>
</protein>
<evidence type="ECO:0000313" key="4">
    <source>
        <dbReference type="Proteomes" id="UP000528457"/>
    </source>
</evidence>
<comment type="caution">
    <text evidence="3">The sequence shown here is derived from an EMBL/GenBank/DDBJ whole genome shotgun (WGS) entry which is preliminary data.</text>
</comment>
<dbReference type="CDD" id="cd05233">
    <property type="entry name" value="SDR_c"/>
    <property type="match status" value="1"/>
</dbReference>
<dbReference type="InParanoid" id="A0A7X0MWD7"/>
<dbReference type="EMBL" id="JACHHT010000002">
    <property type="protein sequence ID" value="MBB6522616.1"/>
    <property type="molecule type" value="Genomic_DNA"/>
</dbReference>
<keyword evidence="2" id="KW-0560">Oxidoreductase</keyword>
<dbReference type="RefSeq" id="WP_166845538.1">
    <property type="nucleotide sequence ID" value="NZ_JAAONY010000002.1"/>
</dbReference>
<accession>A0A7X0MWD7</accession>
<name>A0A7X0MWD7_9GAMM</name>
<dbReference type="PROSITE" id="PS00061">
    <property type="entry name" value="ADH_SHORT"/>
    <property type="match status" value="1"/>
</dbReference>
<dbReference type="PRINTS" id="PR00081">
    <property type="entry name" value="GDHRDH"/>
</dbReference>